<feature type="region of interest" description="Disordered" evidence="6">
    <location>
        <begin position="1461"/>
        <end position="1550"/>
    </location>
</feature>
<dbReference type="InterPro" id="IPR020846">
    <property type="entry name" value="MFS_dom"/>
</dbReference>
<evidence type="ECO:0000256" key="4">
    <source>
        <dbReference type="ARBA" id="ARBA00022989"/>
    </source>
</evidence>
<feature type="compositionally biased region" description="Low complexity" evidence="6">
    <location>
        <begin position="846"/>
        <end position="860"/>
    </location>
</feature>
<dbReference type="SUPFAM" id="SSF55729">
    <property type="entry name" value="Acyl-CoA N-acyltransferases (Nat)"/>
    <property type="match status" value="1"/>
</dbReference>
<feature type="transmembrane region" description="Helical" evidence="7">
    <location>
        <begin position="88"/>
        <end position="109"/>
    </location>
</feature>
<dbReference type="GO" id="GO:0016747">
    <property type="term" value="F:acyltransferase activity, transferring groups other than amino-acyl groups"/>
    <property type="evidence" value="ECO:0007669"/>
    <property type="project" value="InterPro"/>
</dbReference>
<dbReference type="SUPFAM" id="SSF103473">
    <property type="entry name" value="MFS general substrate transporter"/>
    <property type="match status" value="1"/>
</dbReference>
<feature type="compositionally biased region" description="Basic and acidic residues" evidence="6">
    <location>
        <begin position="1080"/>
        <end position="1099"/>
    </location>
</feature>
<dbReference type="Gene3D" id="1.20.1720.10">
    <property type="entry name" value="Multidrug resistance protein D"/>
    <property type="match status" value="1"/>
</dbReference>
<dbReference type="EMBL" id="NAJM01000013">
    <property type="protein sequence ID" value="RVX72283.1"/>
    <property type="molecule type" value="Genomic_DNA"/>
</dbReference>
<feature type="region of interest" description="Disordered" evidence="6">
    <location>
        <begin position="1"/>
        <end position="46"/>
    </location>
</feature>
<comment type="caution">
    <text evidence="10">The sequence shown here is derived from an EMBL/GenBank/DDBJ whole genome shotgun (WGS) entry which is preliminary data.</text>
</comment>
<feature type="compositionally biased region" description="Polar residues" evidence="6">
    <location>
        <begin position="1335"/>
        <end position="1346"/>
    </location>
</feature>
<gene>
    <name evidence="10" type="ORF">B0A52_04487</name>
</gene>
<dbReference type="OrthoDB" id="10021397at2759"/>
<proteinExistence type="inferred from homology"/>
<comment type="subcellular location">
    <subcellularLocation>
        <location evidence="1">Membrane</location>
        <topology evidence="1">Multi-pass membrane protein</topology>
    </subcellularLocation>
</comment>
<feature type="compositionally biased region" description="Polar residues" evidence="6">
    <location>
        <begin position="1006"/>
        <end position="1020"/>
    </location>
</feature>
<feature type="transmembrane region" description="Helical" evidence="7">
    <location>
        <begin position="121"/>
        <end position="140"/>
    </location>
</feature>
<evidence type="ECO:0000256" key="6">
    <source>
        <dbReference type="SAM" id="MobiDB-lite"/>
    </source>
</evidence>
<dbReference type="CDD" id="cd17502">
    <property type="entry name" value="MFS_Azr1_MDR_like"/>
    <property type="match status" value="1"/>
</dbReference>
<dbReference type="InterPro" id="IPR016181">
    <property type="entry name" value="Acyl_CoA_acyltransferase"/>
</dbReference>
<evidence type="ECO:0000259" key="8">
    <source>
        <dbReference type="PROSITE" id="PS50850"/>
    </source>
</evidence>
<keyword evidence="3 7" id="KW-0812">Transmembrane</keyword>
<feature type="domain" description="Major facilitator superfamily (MFS) profile" evidence="8">
    <location>
        <begin position="56"/>
        <end position="546"/>
    </location>
</feature>
<name>A0A438N925_EXOME</name>
<dbReference type="PROSITE" id="PS51186">
    <property type="entry name" value="GNAT"/>
    <property type="match status" value="1"/>
</dbReference>
<feature type="compositionally biased region" description="Basic and acidic residues" evidence="6">
    <location>
        <begin position="1044"/>
        <end position="1053"/>
    </location>
</feature>
<dbReference type="GO" id="GO:0022857">
    <property type="term" value="F:transmembrane transporter activity"/>
    <property type="evidence" value="ECO:0007669"/>
    <property type="project" value="InterPro"/>
</dbReference>
<feature type="transmembrane region" description="Helical" evidence="7">
    <location>
        <begin position="351"/>
        <end position="371"/>
    </location>
</feature>
<reference evidence="10 11" key="1">
    <citation type="submission" date="2017-03" db="EMBL/GenBank/DDBJ databases">
        <title>Genomes of endolithic fungi from Antarctica.</title>
        <authorList>
            <person name="Coleine C."/>
            <person name="Masonjones S."/>
            <person name="Stajich J.E."/>
        </authorList>
    </citation>
    <scope>NUCLEOTIDE SEQUENCE [LARGE SCALE GENOMIC DNA]</scope>
    <source>
        <strain evidence="10 11">CCFEE 6314</strain>
    </source>
</reference>
<feature type="region of interest" description="Disordered" evidence="6">
    <location>
        <begin position="818"/>
        <end position="866"/>
    </location>
</feature>
<dbReference type="VEuPathDB" id="FungiDB:PV10_02100"/>
<dbReference type="FunFam" id="1.20.1720.10:FF:000014">
    <property type="entry name" value="MFS drug transporter, putative"/>
    <property type="match status" value="1"/>
</dbReference>
<feature type="transmembrane region" description="Helical" evidence="7">
    <location>
        <begin position="179"/>
        <end position="197"/>
    </location>
</feature>
<evidence type="ECO:0000313" key="11">
    <source>
        <dbReference type="Proteomes" id="UP000288859"/>
    </source>
</evidence>
<dbReference type="InterPro" id="IPR036259">
    <property type="entry name" value="MFS_trans_sf"/>
</dbReference>
<feature type="compositionally biased region" description="Basic residues" evidence="6">
    <location>
        <begin position="1503"/>
        <end position="1512"/>
    </location>
</feature>
<comment type="similarity">
    <text evidence="2">Belongs to the major facilitator superfamily. TCR/Tet family.</text>
</comment>
<dbReference type="VEuPathDB" id="FungiDB:PV10_02102"/>
<feature type="domain" description="N-acetyltransferase" evidence="9">
    <location>
        <begin position="593"/>
        <end position="750"/>
    </location>
</feature>
<feature type="transmembrane region" description="Helical" evidence="7">
    <location>
        <begin position="270"/>
        <end position="294"/>
    </location>
</feature>
<dbReference type="Proteomes" id="UP000288859">
    <property type="component" value="Unassembled WGS sequence"/>
</dbReference>
<keyword evidence="4 7" id="KW-1133">Transmembrane helix</keyword>
<dbReference type="Gene3D" id="1.20.1250.20">
    <property type="entry name" value="MFS general substrate transporter like domains"/>
    <property type="match status" value="1"/>
</dbReference>
<evidence type="ECO:0000259" key="9">
    <source>
        <dbReference type="PROSITE" id="PS51186"/>
    </source>
</evidence>
<feature type="compositionally biased region" description="Low complexity" evidence="6">
    <location>
        <begin position="1306"/>
        <end position="1315"/>
    </location>
</feature>
<feature type="transmembrane region" description="Helical" evidence="7">
    <location>
        <begin position="523"/>
        <end position="541"/>
    </location>
</feature>
<feature type="transmembrane region" description="Helical" evidence="7">
    <location>
        <begin position="383"/>
        <end position="401"/>
    </location>
</feature>
<evidence type="ECO:0000256" key="2">
    <source>
        <dbReference type="ARBA" id="ARBA00007520"/>
    </source>
</evidence>
<dbReference type="FunFam" id="3.40.630.30:FF:000047">
    <property type="entry name" value="Acetyltransferase, GNAT family"/>
    <property type="match status" value="1"/>
</dbReference>
<feature type="compositionally biased region" description="Polar residues" evidence="6">
    <location>
        <begin position="951"/>
        <end position="967"/>
    </location>
</feature>
<protein>
    <recommendedName>
        <fullName evidence="12">Major facilitator superfamily (MFS) profile domain-containing protein</fullName>
    </recommendedName>
</protein>
<dbReference type="InterPro" id="IPR000182">
    <property type="entry name" value="GNAT_dom"/>
</dbReference>
<feature type="transmembrane region" description="Helical" evidence="7">
    <location>
        <begin position="315"/>
        <end position="339"/>
    </location>
</feature>
<feature type="region of interest" description="Disordered" evidence="6">
    <location>
        <begin position="1292"/>
        <end position="1355"/>
    </location>
</feature>
<dbReference type="PANTHER" id="PTHR23501">
    <property type="entry name" value="MAJOR FACILITATOR SUPERFAMILY"/>
    <property type="match status" value="1"/>
</dbReference>
<evidence type="ECO:0000313" key="10">
    <source>
        <dbReference type="EMBL" id="RVX72283.1"/>
    </source>
</evidence>
<dbReference type="Gene3D" id="3.40.630.30">
    <property type="match status" value="1"/>
</dbReference>
<feature type="transmembrane region" description="Helical" evidence="7">
    <location>
        <begin position="448"/>
        <end position="465"/>
    </location>
</feature>
<feature type="compositionally biased region" description="Low complexity" evidence="6">
    <location>
        <begin position="1133"/>
        <end position="1142"/>
    </location>
</feature>
<evidence type="ECO:0000256" key="5">
    <source>
        <dbReference type="ARBA" id="ARBA00023136"/>
    </source>
</evidence>
<feature type="compositionally biased region" description="Polar residues" evidence="6">
    <location>
        <begin position="1464"/>
        <end position="1473"/>
    </location>
</feature>
<sequence length="1550" mass="168197">MALREQDHPLTVLASDPPEPKAAQAVEIQGQPPPRLLQDEDPSQPVPRSKFRTAMILIALYLALFVAALDATIVATALPIITSDLKSAAGYIWIGGAYLIANAAAAPIWVKFSDIWGRKPILLCAVFVFFASSIVCAVAVNMQMLIVGRAIQGAAGGGLICMVNVAISDLFSVRERSLWLGYCEGIWAVSGAVGPLLGGAFAQKVSWRWCFYCNLPIAGTTFILLVFFLNVHNPKTPLFDGFKAIDWFGCISIVGVVVMLLLGLDLGGAVYPWGSAKVVCLIVFGSLMILVFIYSEKKIAKYPVIPLSLFGTRNVATLVVTFLHGLVFIAAEYYLPLYFQSVREASPLKSGVLLVPLIVSTAVTGVLNGVFIHRTGQYRPPMWLGTTLLAVGTGLFITLSPDTSIGEIIGFEIINGIGSGLLFEPPLIAIQQGVAQDDVGTATSTQSFIRSMALSLGVIVGGIVFQQSMDLRGPVLQDAGLPASVLDELSGKNAGANVMAGQGLPPDQHLAVKEAFSWSIRNMFIMFTVFAALSVAVSFFVKKHKLSKEHQHWKKMASLEGSDPNEPIQPIGPPVQTAPAPSPSRITLKGKTVTLRPLQPEDAAPLYRAIGGEDNRRTWTYIPDGPFESIEAFEASIATKAKSPDPLFFTAFDNTHVRPIGHVALMRIDTKFRSIEVGNIIYSPSVQRSTITTETIYLLAKYVFDDLGYRRFEWKCDNLNGPSKGAAVRFGFSFEGIFRQHMIYKNRNRDTAWFSIIDSEWPVVQNAFEAWLHESNFYSSGAQKRRLEDLRKSLPNSKGPAVAVTLVEGILVPTVMSPTARHHLPGTPSTRSHAGRSRQKVSIANSTAASSATTSPAPSTEGSHLSVDISTSVSDLDDYAEHLLPASLTSAGMKLPTVNHKTPHTRTTDHRRSSGRVRKPTVKARALSEDVDIDGSASQILESETIVIGGTPNSRQDTVTGSANQPLVTDPAPASHHPLKSDHGHAVARSDLPRPSSQVVDAAMDNGTTQSTTVESPTRRSSARERKPTLKVLEIESPTPKKRSPPEVEDPRPTKTLRITITEPKMPSKLRFSLSSSAGETDRHEEEEPKSVAEPRQDSVQKPTKIVRLSVPGLGQWLRDRQNAKTTPRLRLRLSSQRQTRTGESSSEKKANTPTKTRKSKVAKTKPIELAGPASCSLACLSDSARLLAMAEIALMMPDSDNEDEQVVPGSAQDWKSYTAALCQCANPVSVSSSRTNSVELLLALEPNKVSATVPQERDTPVATTKDIFKMPVNTILNSNESRRVHQLLSGVTKEHARNSGERAASDPMAPSPSARFSSVTRRKGKGRATEDVSETNGSIEASGSGISMPMYAGNNTPLLTTPKKTYEDRLREDHVALSEIRNKATSLGIHWTFNMTFNHIHELVMNVEDKQELLPSLGQTLAPQKGQDASPDVPKYDAAAAAKPWADINFPPWTDWSAHRATEQPSASSHINQLVARPTASPRTSSVANKTLENGEGERRPRSSSKAKSSHFRVDPRGLLGESPGPGTIINITQKKAGARQHTRKSRQS</sequence>
<evidence type="ECO:0000256" key="1">
    <source>
        <dbReference type="ARBA" id="ARBA00004141"/>
    </source>
</evidence>
<feature type="region of interest" description="Disordered" evidence="6">
    <location>
        <begin position="945"/>
        <end position="1166"/>
    </location>
</feature>
<dbReference type="GO" id="GO:0005886">
    <property type="term" value="C:plasma membrane"/>
    <property type="evidence" value="ECO:0007669"/>
    <property type="project" value="TreeGrafter"/>
</dbReference>
<feature type="compositionally biased region" description="Basic and acidic residues" evidence="6">
    <location>
        <begin position="1293"/>
        <end position="1305"/>
    </location>
</feature>
<accession>A0A438N925</accession>
<evidence type="ECO:0000256" key="7">
    <source>
        <dbReference type="SAM" id="Phobius"/>
    </source>
</evidence>
<dbReference type="Pfam" id="PF07690">
    <property type="entry name" value="MFS_1"/>
    <property type="match status" value="1"/>
</dbReference>
<dbReference type="Pfam" id="PF13302">
    <property type="entry name" value="Acetyltransf_3"/>
    <property type="match status" value="1"/>
</dbReference>
<dbReference type="InterPro" id="IPR011701">
    <property type="entry name" value="MFS"/>
</dbReference>
<dbReference type="VEuPathDB" id="FungiDB:PV10_02101"/>
<feature type="compositionally biased region" description="Basic residues" evidence="6">
    <location>
        <begin position="913"/>
        <end position="922"/>
    </location>
</feature>
<feature type="transmembrane region" description="Helical" evidence="7">
    <location>
        <begin position="58"/>
        <end position="82"/>
    </location>
</feature>
<evidence type="ECO:0000256" key="3">
    <source>
        <dbReference type="ARBA" id="ARBA00022692"/>
    </source>
</evidence>
<feature type="compositionally biased region" description="Basic residues" evidence="6">
    <location>
        <begin position="1538"/>
        <end position="1550"/>
    </location>
</feature>
<feature type="transmembrane region" description="Helical" evidence="7">
    <location>
        <begin position="244"/>
        <end position="264"/>
    </location>
</feature>
<dbReference type="PANTHER" id="PTHR23501:SF158">
    <property type="entry name" value="TRANSPORTER, PUTATIVE (AFU_ORTHOLOGUE AFUA_5G14490)-RELATED"/>
    <property type="match status" value="1"/>
</dbReference>
<keyword evidence="5 7" id="KW-0472">Membrane</keyword>
<feature type="region of interest" description="Disordered" evidence="6">
    <location>
        <begin position="894"/>
        <end position="925"/>
    </location>
</feature>
<feature type="compositionally biased region" description="Polar residues" evidence="6">
    <location>
        <begin position="1482"/>
        <end position="1493"/>
    </location>
</feature>
<feature type="transmembrane region" description="Helical" evidence="7">
    <location>
        <begin position="209"/>
        <end position="232"/>
    </location>
</feature>
<dbReference type="PROSITE" id="PS50850">
    <property type="entry name" value="MFS"/>
    <property type="match status" value="1"/>
</dbReference>
<organism evidence="10 11">
    <name type="scientific">Exophiala mesophila</name>
    <name type="common">Black yeast-like fungus</name>
    <dbReference type="NCBI Taxonomy" id="212818"/>
    <lineage>
        <taxon>Eukaryota</taxon>
        <taxon>Fungi</taxon>
        <taxon>Dikarya</taxon>
        <taxon>Ascomycota</taxon>
        <taxon>Pezizomycotina</taxon>
        <taxon>Eurotiomycetes</taxon>
        <taxon>Chaetothyriomycetidae</taxon>
        <taxon>Chaetothyriales</taxon>
        <taxon>Herpotrichiellaceae</taxon>
        <taxon>Exophiala</taxon>
    </lineage>
</organism>
<evidence type="ECO:0008006" key="12">
    <source>
        <dbReference type="Google" id="ProtNLM"/>
    </source>
</evidence>
<feature type="transmembrane region" description="Helical" evidence="7">
    <location>
        <begin position="146"/>
        <end position="167"/>
    </location>
</feature>